<evidence type="ECO:0000259" key="2">
    <source>
        <dbReference type="Pfam" id="PF13478"/>
    </source>
</evidence>
<feature type="domain" description="XdhC- CoxI" evidence="1">
    <location>
        <begin position="10"/>
        <end position="65"/>
    </location>
</feature>
<organism evidence="3 4">
    <name type="scientific">Novosphingobium capsulatum</name>
    <dbReference type="NCBI Taxonomy" id="13688"/>
    <lineage>
        <taxon>Bacteria</taxon>
        <taxon>Pseudomonadati</taxon>
        <taxon>Pseudomonadota</taxon>
        <taxon>Alphaproteobacteria</taxon>
        <taxon>Sphingomonadales</taxon>
        <taxon>Sphingomonadaceae</taxon>
        <taxon>Novosphingobium</taxon>
    </lineage>
</organism>
<dbReference type="Pfam" id="PF02625">
    <property type="entry name" value="XdhC_CoxI"/>
    <property type="match status" value="1"/>
</dbReference>
<reference evidence="3 4" key="1">
    <citation type="submission" date="2023-07" db="EMBL/GenBank/DDBJ databases">
        <title>Sorghum-associated microbial communities from plants grown in Nebraska, USA.</title>
        <authorList>
            <person name="Schachtman D."/>
        </authorList>
    </citation>
    <scope>NUCLEOTIDE SEQUENCE [LARGE SCALE GENOMIC DNA]</scope>
    <source>
        <strain evidence="3 4">DS1027</strain>
    </source>
</reference>
<dbReference type="PANTHER" id="PTHR30388:SF6">
    <property type="entry name" value="XANTHINE DEHYDROGENASE SUBUNIT A-RELATED"/>
    <property type="match status" value="1"/>
</dbReference>
<dbReference type="EMBL" id="JAVDRD010000001">
    <property type="protein sequence ID" value="MDR6509905.1"/>
    <property type="molecule type" value="Genomic_DNA"/>
</dbReference>
<gene>
    <name evidence="3" type="ORF">J2792_000745</name>
</gene>
<dbReference type="RefSeq" id="WP_309804429.1">
    <property type="nucleotide sequence ID" value="NZ_JAVDRD010000001.1"/>
</dbReference>
<protein>
    <submittedName>
        <fullName evidence="3">Xanthine dehydrogenase accessory factor</fullName>
    </submittedName>
</protein>
<comment type="caution">
    <text evidence="3">The sequence shown here is derived from an EMBL/GenBank/DDBJ whole genome shotgun (WGS) entry which is preliminary data.</text>
</comment>
<feature type="domain" description="XdhC Rossmann" evidence="2">
    <location>
        <begin position="160"/>
        <end position="299"/>
    </location>
</feature>
<keyword evidence="4" id="KW-1185">Reference proteome</keyword>
<dbReference type="InterPro" id="IPR014308">
    <property type="entry name" value="Xanthine_DH_XdhC"/>
</dbReference>
<dbReference type="Gene3D" id="3.40.50.720">
    <property type="entry name" value="NAD(P)-binding Rossmann-like Domain"/>
    <property type="match status" value="1"/>
</dbReference>
<evidence type="ECO:0000313" key="3">
    <source>
        <dbReference type="EMBL" id="MDR6509905.1"/>
    </source>
</evidence>
<dbReference type="Proteomes" id="UP001184150">
    <property type="component" value="Unassembled WGS sequence"/>
</dbReference>
<evidence type="ECO:0000313" key="4">
    <source>
        <dbReference type="Proteomes" id="UP001184150"/>
    </source>
</evidence>
<sequence length="317" mass="33941">MMWWDMARGWAQEEPLAMITVLACEGSAPRGPGTRMLVSATRAWGTIGGGALEFQAQEQARRALDLPAGAWRIQDYPLGPLLGQCCGGRVRLLVEHLDAQSLAPLQGMAEGALLVSHFGAARIDRHWIAEGQPSALSARGERPTAGTRILEAVGQWRRPVYLFGAGHVGQAIARHVAGLPLRLCWFDTRPMFESLDGVTIVPEDTIATCVTEAPAEAAIVILTHDHALDYQLTRAALQRPSPGFVGLIGSATKRARFVSRLQAEGLDATTPGRLTCPIGMSGITGKEPDVIAIAVLAQLLQLPQEAAEKKEKVSILG</sequence>
<dbReference type="InterPro" id="IPR003777">
    <property type="entry name" value="XdhC_CoxI"/>
</dbReference>
<proteinExistence type="predicted"/>
<dbReference type="NCBIfam" id="TIGR02964">
    <property type="entry name" value="xanthine_xdhC"/>
    <property type="match status" value="1"/>
</dbReference>
<dbReference type="InterPro" id="IPR052698">
    <property type="entry name" value="MoCofactor_Util/Proc"/>
</dbReference>
<dbReference type="PANTHER" id="PTHR30388">
    <property type="entry name" value="ALDEHYDE OXIDOREDUCTASE MOLYBDENUM COFACTOR ASSEMBLY PROTEIN"/>
    <property type="match status" value="1"/>
</dbReference>
<accession>A0ABU1MHX0</accession>
<name>A0ABU1MHX0_9SPHN</name>
<dbReference type="Pfam" id="PF13478">
    <property type="entry name" value="XdhC_C"/>
    <property type="match status" value="1"/>
</dbReference>
<dbReference type="InterPro" id="IPR027051">
    <property type="entry name" value="XdhC_Rossmann_dom"/>
</dbReference>
<evidence type="ECO:0000259" key="1">
    <source>
        <dbReference type="Pfam" id="PF02625"/>
    </source>
</evidence>